<proteinExistence type="predicted"/>
<sequence>MSDDVQNAFRFLVTLDPFDAFVPRELIATALELAPGAFQSCTGLGGELEVTGYPEGGRNDYVHQLPVRHSWGRITLSKGIARDPILFAWYEAGLFGSLGARRDGAIIMQTPQGIPTMIWTFTGGLAARWSGPDFNAGQDGLAIESIEIAHQGIKAVPGPALLGFA</sequence>
<dbReference type="EMBL" id="CP038439">
    <property type="protein sequence ID" value="QBX35168.1"/>
    <property type="molecule type" value="Genomic_DNA"/>
</dbReference>
<dbReference type="KEGG" id="plia:E4191_11030"/>
<name>A0A4P7HLQ4_9RHOB</name>
<dbReference type="InterPro" id="IPR010667">
    <property type="entry name" value="Phage_T4_Gp19"/>
</dbReference>
<organism evidence="1 2">
    <name type="scientific">Paracoccus liaowanqingii</name>
    <dbReference type="NCBI Taxonomy" id="2560053"/>
    <lineage>
        <taxon>Bacteria</taxon>
        <taxon>Pseudomonadati</taxon>
        <taxon>Pseudomonadota</taxon>
        <taxon>Alphaproteobacteria</taxon>
        <taxon>Rhodobacterales</taxon>
        <taxon>Paracoccaceae</taxon>
        <taxon>Paracoccus</taxon>
    </lineage>
</organism>
<accession>A0A4P7HLQ4</accession>
<gene>
    <name evidence="1" type="ORF">E4191_11030</name>
</gene>
<reference evidence="2" key="1">
    <citation type="submission" date="2019-03" db="EMBL/GenBank/DDBJ databases">
        <authorList>
            <person name="Li J."/>
        </authorList>
    </citation>
    <scope>NUCLEOTIDE SEQUENCE [LARGE SCALE GENOMIC DNA]</scope>
    <source>
        <strain evidence="2">2251</strain>
    </source>
</reference>
<dbReference type="GO" id="GO:0005198">
    <property type="term" value="F:structural molecule activity"/>
    <property type="evidence" value="ECO:0007669"/>
    <property type="project" value="InterPro"/>
</dbReference>
<evidence type="ECO:0000313" key="2">
    <source>
        <dbReference type="Proteomes" id="UP000296374"/>
    </source>
</evidence>
<dbReference type="NCBIfam" id="TIGR02241">
    <property type="entry name" value="conserved hypothetical phage tail region protein"/>
    <property type="match status" value="1"/>
</dbReference>
<dbReference type="Pfam" id="PF06841">
    <property type="entry name" value="Phage_T4_gp19"/>
    <property type="match status" value="1"/>
</dbReference>
<dbReference type="InterPro" id="IPR011747">
    <property type="entry name" value="CHP02241"/>
</dbReference>
<dbReference type="PANTHER" id="PTHR38009">
    <property type="entry name" value="CONSERVED HYPOTHETICAL PHAGE TAIL PROTEIN"/>
    <property type="match status" value="1"/>
</dbReference>
<dbReference type="Proteomes" id="UP000296374">
    <property type="component" value="Chromosome"/>
</dbReference>
<dbReference type="RefSeq" id="WP_135313450.1">
    <property type="nucleotide sequence ID" value="NZ_CP038439.1"/>
</dbReference>
<evidence type="ECO:0000313" key="1">
    <source>
        <dbReference type="EMBL" id="QBX35168.1"/>
    </source>
</evidence>
<dbReference type="PANTHER" id="PTHR38009:SF1">
    <property type="entry name" value="CONSERVED HYPOTHETICAL PHAGE TAIL PROTEIN"/>
    <property type="match status" value="1"/>
</dbReference>
<protein>
    <submittedName>
        <fullName evidence="1">Phage tail protein</fullName>
    </submittedName>
</protein>
<dbReference type="AlphaFoldDB" id="A0A4P7HLQ4"/>